<protein>
    <submittedName>
        <fullName evidence="1">Uncharacterized protein</fullName>
    </submittedName>
</protein>
<gene>
    <name evidence="1" type="ORF">POCTA_138.1.T0490293</name>
</gene>
<organism evidence="1 2">
    <name type="scientific">Paramecium octaurelia</name>
    <dbReference type="NCBI Taxonomy" id="43137"/>
    <lineage>
        <taxon>Eukaryota</taxon>
        <taxon>Sar</taxon>
        <taxon>Alveolata</taxon>
        <taxon>Ciliophora</taxon>
        <taxon>Intramacronucleata</taxon>
        <taxon>Oligohymenophorea</taxon>
        <taxon>Peniculida</taxon>
        <taxon>Parameciidae</taxon>
        <taxon>Paramecium</taxon>
    </lineage>
</organism>
<evidence type="ECO:0000313" key="1">
    <source>
        <dbReference type="EMBL" id="CAD8167244.1"/>
    </source>
</evidence>
<dbReference type="Proteomes" id="UP000683925">
    <property type="component" value="Unassembled WGS sequence"/>
</dbReference>
<dbReference type="AlphaFoldDB" id="A0A8S1US13"/>
<comment type="caution">
    <text evidence="1">The sequence shown here is derived from an EMBL/GenBank/DDBJ whole genome shotgun (WGS) entry which is preliminary data.</text>
</comment>
<accession>A0A8S1US13</accession>
<dbReference type="EMBL" id="CAJJDP010000049">
    <property type="protein sequence ID" value="CAD8167244.1"/>
    <property type="molecule type" value="Genomic_DNA"/>
</dbReference>
<proteinExistence type="predicted"/>
<evidence type="ECO:0000313" key="2">
    <source>
        <dbReference type="Proteomes" id="UP000683925"/>
    </source>
</evidence>
<name>A0A8S1US13_PAROT</name>
<reference evidence="1" key="1">
    <citation type="submission" date="2021-01" db="EMBL/GenBank/DDBJ databases">
        <authorList>
            <consortium name="Genoscope - CEA"/>
            <person name="William W."/>
        </authorList>
    </citation>
    <scope>NUCLEOTIDE SEQUENCE</scope>
</reference>
<sequence>MNFKILNRSLLILLQIHNLTKKMSWDRKINYYA</sequence>
<keyword evidence="2" id="KW-1185">Reference proteome</keyword>